<organism evidence="1 2">
    <name type="scientific">Fructilactobacillus carniphilus</name>
    <dbReference type="NCBI Taxonomy" id="2940297"/>
    <lineage>
        <taxon>Bacteria</taxon>
        <taxon>Bacillati</taxon>
        <taxon>Bacillota</taxon>
        <taxon>Bacilli</taxon>
        <taxon>Lactobacillales</taxon>
        <taxon>Lactobacillaceae</taxon>
        <taxon>Fructilactobacillus</taxon>
    </lineage>
</organism>
<gene>
    <name evidence="1" type="ORF">M3M37_06950</name>
</gene>
<reference evidence="1" key="1">
    <citation type="submission" date="2022-05" db="EMBL/GenBank/DDBJ databases">
        <authorList>
            <person name="Oliphant S.A."/>
            <person name="Watson-Haigh N.S."/>
            <person name="Sumby K.M."/>
            <person name="Gardner J.M."/>
            <person name="Jiranek V."/>
        </authorList>
    </citation>
    <scope>NUCLEOTIDE SEQUENCE</scope>
    <source>
        <strain evidence="1">KI4_A6</strain>
    </source>
</reference>
<proteinExistence type="predicted"/>
<keyword evidence="2" id="KW-1185">Reference proteome</keyword>
<dbReference type="RefSeq" id="WP_252795079.1">
    <property type="nucleotide sequence ID" value="NZ_CP097121.1"/>
</dbReference>
<name>A0ABY5BVN4_9LACO</name>
<dbReference type="EMBL" id="CP097121">
    <property type="protein sequence ID" value="USS90564.1"/>
    <property type="molecule type" value="Genomic_DNA"/>
</dbReference>
<evidence type="ECO:0000313" key="1">
    <source>
        <dbReference type="EMBL" id="USS90564.1"/>
    </source>
</evidence>
<evidence type="ECO:0000313" key="2">
    <source>
        <dbReference type="Proteomes" id="UP001056164"/>
    </source>
</evidence>
<accession>A0ABY5BVN4</accession>
<dbReference type="Proteomes" id="UP001056164">
    <property type="component" value="Chromosome"/>
</dbReference>
<sequence length="92" mass="10470">MTMLDDPILDAKMIKDAEKKLERQLVQYIGSGAVSTASHRYKRKINEVKHEEARVTSKLDSLSSKIDTAIKGKWSKKVQAVSKKEIEKITRI</sequence>
<protein>
    <submittedName>
        <fullName evidence="1">Uncharacterized protein</fullName>
    </submittedName>
</protein>